<dbReference type="Proteomes" id="UP001488838">
    <property type="component" value="Unassembled WGS sequence"/>
</dbReference>
<feature type="transmembrane region" description="Helical" evidence="13">
    <location>
        <begin position="192"/>
        <end position="219"/>
    </location>
</feature>
<comment type="subcellular location">
    <subcellularLocation>
        <location evidence="1">Cell membrane</location>
        <topology evidence="1">Multi-pass membrane protein</topology>
    </subcellularLocation>
</comment>
<feature type="domain" description="Reverse transcriptase" evidence="16">
    <location>
        <begin position="333"/>
        <end position="608"/>
    </location>
</feature>
<feature type="transmembrane region" description="Helical" evidence="13">
    <location>
        <begin position="148"/>
        <end position="166"/>
    </location>
</feature>
<dbReference type="InterPro" id="IPR043502">
    <property type="entry name" value="DNA/RNA_pol_sf"/>
</dbReference>
<keyword evidence="6 13" id="KW-0812">Transmembrane</keyword>
<keyword evidence="10" id="KW-1015">Disulfide bond</keyword>
<dbReference type="PROSITE" id="PS50878">
    <property type="entry name" value="RT_POL"/>
    <property type="match status" value="1"/>
</dbReference>
<evidence type="ECO:0000256" key="6">
    <source>
        <dbReference type="ARBA" id="ARBA00022692"/>
    </source>
</evidence>
<dbReference type="SUPFAM" id="SSF81321">
    <property type="entry name" value="Family A G protein-coupled receptor-like"/>
    <property type="match status" value="1"/>
</dbReference>
<evidence type="ECO:0000256" key="9">
    <source>
        <dbReference type="ARBA" id="ARBA00023136"/>
    </source>
</evidence>
<evidence type="ECO:0000259" key="15">
    <source>
        <dbReference type="PROSITE" id="PS50262"/>
    </source>
</evidence>
<feature type="transmembrane region" description="Helical" evidence="13">
    <location>
        <begin position="48"/>
        <end position="66"/>
    </location>
</feature>
<dbReference type="GO" id="GO:0016503">
    <property type="term" value="F:pheromone receptor activity"/>
    <property type="evidence" value="ECO:0007669"/>
    <property type="project" value="InterPro"/>
</dbReference>
<dbReference type="Pfam" id="PF03402">
    <property type="entry name" value="V1R"/>
    <property type="match status" value="1"/>
</dbReference>
<feature type="chain" id="PRO_5043497270" description="RNA-directed DNA polymerase" evidence="14">
    <location>
        <begin position="23"/>
        <end position="628"/>
    </location>
</feature>
<keyword evidence="8" id="KW-0297">G-protein coupled receptor</keyword>
<evidence type="ECO:0000256" key="7">
    <source>
        <dbReference type="ARBA" id="ARBA00022989"/>
    </source>
</evidence>
<evidence type="ECO:0000256" key="5">
    <source>
        <dbReference type="ARBA" id="ARBA00022507"/>
    </source>
</evidence>
<comment type="caution">
    <text evidence="17">The sequence shown here is derived from an EMBL/GenBank/DDBJ whole genome shotgun (WGS) entry which is preliminary data.</text>
</comment>
<dbReference type="FunFam" id="1.20.1070.10:FF:000051">
    <property type="entry name" value="Vomeronasal type-1 receptor"/>
    <property type="match status" value="1"/>
</dbReference>
<dbReference type="PROSITE" id="PS50262">
    <property type="entry name" value="G_PROTEIN_RECEP_F1_2"/>
    <property type="match status" value="1"/>
</dbReference>
<keyword evidence="4" id="KW-1003">Cell membrane</keyword>
<keyword evidence="5" id="KW-0589">Pheromone response</keyword>
<sequence>MDLISCHLTFIHTVMLLTGGVAWNTDIFESPNIENDVICKTAFYISRVMRGLSICITCLLSVFQAVTISPSTSFLANFKLKLKKYIIYAFFYIWSLNLSFNSNLIIYVGGFTNVSETSQMKVTKSCSLFPMSYIIKGLILTVATSRDVFLIGVMLTTSAYMVIILFRHQRQCKHLHSFSHPRASPEKKATQTILLLVVFFVVMYWVDFIISSTAVLLWIERTCKLIRSEKKKGDITTDIEEIQRIIRSYYKGLYATKLENGQEMDLFLDKYHISKLNQDQVNNLNRPVSSKEIEAVIKTLPTQISPGPDGFNAEFRQNFQEELIPMLLNVFHKIETEESLPNSFYEATVTLIPKPHKDTTKKENYRPISLMNIDAKILNKILANRTQEHVRKIIHYYQLGFISEMQGWFNIRKSINVIHHINKLKEKNYMIISLDAEKAFDKIQHPFMIKVLERLGIQGSYLNTIKAIYSKPTTNIKLNGEKLKAIPLKSGTRQGCPLSPYLFNIVLEVLAIAIRPHKGIKRIRTGKEEVKLSLFADDMIVYISNPKNSTKELLQLIYTFSNVAGYKINAKNSVALLYTKDKEEEREIRETSPFTIPTNSMKYLGVTLTKEVKDLFDKNFKSLKKEIE</sequence>
<evidence type="ECO:0000256" key="11">
    <source>
        <dbReference type="ARBA" id="ARBA00023170"/>
    </source>
</evidence>
<dbReference type="InterPro" id="IPR004072">
    <property type="entry name" value="Vmron_rcpt_1"/>
</dbReference>
<keyword evidence="14" id="KW-0732">Signal</keyword>
<keyword evidence="7 13" id="KW-1133">Transmembrane helix</keyword>
<dbReference type="EMBL" id="JBBHLL010000442">
    <property type="protein sequence ID" value="KAK7802887.1"/>
    <property type="molecule type" value="Genomic_DNA"/>
</dbReference>
<dbReference type="CDD" id="cd01650">
    <property type="entry name" value="RT_nLTR_like"/>
    <property type="match status" value="1"/>
</dbReference>
<feature type="transmembrane region" description="Helical" evidence="13">
    <location>
        <begin position="86"/>
        <end position="110"/>
    </location>
</feature>
<keyword evidence="9 13" id="KW-0472">Membrane</keyword>
<dbReference type="Gene3D" id="1.20.1070.10">
    <property type="entry name" value="Rhodopsin 7-helix transmembrane proteins"/>
    <property type="match status" value="1"/>
</dbReference>
<dbReference type="GO" id="GO:0005886">
    <property type="term" value="C:plasma membrane"/>
    <property type="evidence" value="ECO:0007669"/>
    <property type="project" value="UniProtKB-SubCell"/>
</dbReference>
<proteinExistence type="inferred from homology"/>
<organism evidence="17 18">
    <name type="scientific">Myodes glareolus</name>
    <name type="common">Bank vole</name>
    <name type="synonym">Clethrionomys glareolus</name>
    <dbReference type="NCBI Taxonomy" id="447135"/>
    <lineage>
        <taxon>Eukaryota</taxon>
        <taxon>Metazoa</taxon>
        <taxon>Chordata</taxon>
        <taxon>Craniata</taxon>
        <taxon>Vertebrata</taxon>
        <taxon>Euteleostomi</taxon>
        <taxon>Mammalia</taxon>
        <taxon>Eutheria</taxon>
        <taxon>Euarchontoglires</taxon>
        <taxon>Glires</taxon>
        <taxon>Rodentia</taxon>
        <taxon>Myomorpha</taxon>
        <taxon>Muroidea</taxon>
        <taxon>Cricetidae</taxon>
        <taxon>Arvicolinae</taxon>
        <taxon>Myodes</taxon>
    </lineage>
</organism>
<dbReference type="InterPro" id="IPR000477">
    <property type="entry name" value="RT_dom"/>
</dbReference>
<dbReference type="PANTHER" id="PTHR19446">
    <property type="entry name" value="REVERSE TRANSCRIPTASES"/>
    <property type="match status" value="1"/>
</dbReference>
<dbReference type="AlphaFoldDB" id="A0AAW0HNV9"/>
<evidence type="ECO:0000256" key="13">
    <source>
        <dbReference type="SAM" id="Phobius"/>
    </source>
</evidence>
<evidence type="ECO:0000256" key="2">
    <source>
        <dbReference type="ARBA" id="ARBA00010663"/>
    </source>
</evidence>
<feature type="transmembrane region" description="Helical" evidence="13">
    <location>
        <begin position="122"/>
        <end position="142"/>
    </location>
</feature>
<keyword evidence="12" id="KW-0807">Transducer</keyword>
<evidence type="ECO:0000259" key="16">
    <source>
        <dbReference type="PROSITE" id="PS50878"/>
    </source>
</evidence>
<evidence type="ECO:0000256" key="12">
    <source>
        <dbReference type="ARBA" id="ARBA00023224"/>
    </source>
</evidence>
<evidence type="ECO:0000256" key="4">
    <source>
        <dbReference type="ARBA" id="ARBA00022475"/>
    </source>
</evidence>
<evidence type="ECO:0000313" key="18">
    <source>
        <dbReference type="Proteomes" id="UP001488838"/>
    </source>
</evidence>
<accession>A0AAW0HNV9</accession>
<evidence type="ECO:0000256" key="3">
    <source>
        <dbReference type="ARBA" id="ARBA00012493"/>
    </source>
</evidence>
<dbReference type="InterPro" id="IPR017452">
    <property type="entry name" value="GPCR_Rhodpsn_7TM"/>
</dbReference>
<keyword evidence="11" id="KW-0675">Receptor</keyword>
<dbReference type="PRINTS" id="PR01534">
    <property type="entry name" value="VOMERONASL1R"/>
</dbReference>
<name>A0AAW0HNV9_MYOGA</name>
<evidence type="ECO:0000256" key="14">
    <source>
        <dbReference type="SAM" id="SignalP"/>
    </source>
</evidence>
<gene>
    <name evidence="17" type="ORF">U0070_011061</name>
</gene>
<feature type="domain" description="G-protein coupled receptors family 1 profile" evidence="15">
    <location>
        <begin position="1"/>
        <end position="204"/>
    </location>
</feature>
<reference evidence="17 18" key="1">
    <citation type="journal article" date="2023" name="bioRxiv">
        <title>Conserved and derived expression patterns and positive selection on dental genes reveal complex evolutionary context of ever-growing rodent molars.</title>
        <authorList>
            <person name="Calamari Z.T."/>
            <person name="Song A."/>
            <person name="Cohen E."/>
            <person name="Akter M."/>
            <person name="Roy R.D."/>
            <person name="Hallikas O."/>
            <person name="Christensen M.M."/>
            <person name="Li P."/>
            <person name="Marangoni P."/>
            <person name="Jernvall J."/>
            <person name="Klein O.D."/>
        </authorList>
    </citation>
    <scope>NUCLEOTIDE SEQUENCE [LARGE SCALE GENOMIC DNA]</scope>
    <source>
        <strain evidence="17">V071</strain>
    </source>
</reference>
<feature type="signal peptide" evidence="14">
    <location>
        <begin position="1"/>
        <end position="22"/>
    </location>
</feature>
<comment type="similarity">
    <text evidence="2">Belongs to the G-protein coupled receptor 1 family.</text>
</comment>
<dbReference type="GO" id="GO:0019236">
    <property type="term" value="P:response to pheromone"/>
    <property type="evidence" value="ECO:0007669"/>
    <property type="project" value="UniProtKB-KW"/>
</dbReference>
<evidence type="ECO:0000256" key="10">
    <source>
        <dbReference type="ARBA" id="ARBA00023157"/>
    </source>
</evidence>
<dbReference type="EC" id="2.7.7.49" evidence="3"/>
<dbReference type="SUPFAM" id="SSF56672">
    <property type="entry name" value="DNA/RNA polymerases"/>
    <property type="match status" value="1"/>
</dbReference>
<protein>
    <recommendedName>
        <fullName evidence="3">RNA-directed DNA polymerase</fullName>
        <ecNumber evidence="3">2.7.7.49</ecNumber>
    </recommendedName>
</protein>
<evidence type="ECO:0000256" key="8">
    <source>
        <dbReference type="ARBA" id="ARBA00023040"/>
    </source>
</evidence>
<dbReference type="Pfam" id="PF00078">
    <property type="entry name" value="RVT_1"/>
    <property type="match status" value="1"/>
</dbReference>
<dbReference type="GO" id="GO:0007606">
    <property type="term" value="P:sensory perception of chemical stimulus"/>
    <property type="evidence" value="ECO:0007669"/>
    <property type="project" value="UniProtKB-ARBA"/>
</dbReference>
<dbReference type="GO" id="GO:0003964">
    <property type="term" value="F:RNA-directed DNA polymerase activity"/>
    <property type="evidence" value="ECO:0007669"/>
    <property type="project" value="UniProtKB-EC"/>
</dbReference>
<evidence type="ECO:0000313" key="17">
    <source>
        <dbReference type="EMBL" id="KAK7802887.1"/>
    </source>
</evidence>
<keyword evidence="18" id="KW-1185">Reference proteome</keyword>
<evidence type="ECO:0000256" key="1">
    <source>
        <dbReference type="ARBA" id="ARBA00004651"/>
    </source>
</evidence>